<evidence type="ECO:0000313" key="3">
    <source>
        <dbReference type="Proteomes" id="UP001283361"/>
    </source>
</evidence>
<feature type="compositionally biased region" description="Basic and acidic residues" evidence="1">
    <location>
        <begin position="1"/>
        <end position="11"/>
    </location>
</feature>
<dbReference type="Proteomes" id="UP001283361">
    <property type="component" value="Unassembled WGS sequence"/>
</dbReference>
<evidence type="ECO:0000256" key="1">
    <source>
        <dbReference type="SAM" id="MobiDB-lite"/>
    </source>
</evidence>
<name>A0AAE1AUN2_9GAST</name>
<comment type="caution">
    <text evidence="2">The sequence shown here is derived from an EMBL/GenBank/DDBJ whole genome shotgun (WGS) entry which is preliminary data.</text>
</comment>
<dbReference type="EMBL" id="JAWDGP010001129">
    <property type="protein sequence ID" value="KAK3794379.1"/>
    <property type="molecule type" value="Genomic_DNA"/>
</dbReference>
<gene>
    <name evidence="2" type="ORF">RRG08_061046</name>
</gene>
<feature type="region of interest" description="Disordered" evidence="1">
    <location>
        <begin position="1"/>
        <end position="20"/>
    </location>
</feature>
<keyword evidence="3" id="KW-1185">Reference proteome</keyword>
<organism evidence="2 3">
    <name type="scientific">Elysia crispata</name>
    <name type="common">lettuce slug</name>
    <dbReference type="NCBI Taxonomy" id="231223"/>
    <lineage>
        <taxon>Eukaryota</taxon>
        <taxon>Metazoa</taxon>
        <taxon>Spiralia</taxon>
        <taxon>Lophotrochozoa</taxon>
        <taxon>Mollusca</taxon>
        <taxon>Gastropoda</taxon>
        <taxon>Heterobranchia</taxon>
        <taxon>Euthyneura</taxon>
        <taxon>Panpulmonata</taxon>
        <taxon>Sacoglossa</taxon>
        <taxon>Placobranchoidea</taxon>
        <taxon>Plakobranchidae</taxon>
        <taxon>Elysia</taxon>
    </lineage>
</organism>
<evidence type="ECO:0000313" key="2">
    <source>
        <dbReference type="EMBL" id="KAK3794379.1"/>
    </source>
</evidence>
<dbReference type="AlphaFoldDB" id="A0AAE1AUN2"/>
<proteinExistence type="predicted"/>
<reference evidence="2" key="1">
    <citation type="journal article" date="2023" name="G3 (Bethesda)">
        <title>A reference genome for the long-term kleptoplast-retaining sea slug Elysia crispata morphotype clarki.</title>
        <authorList>
            <person name="Eastman K.E."/>
            <person name="Pendleton A.L."/>
            <person name="Shaikh M.A."/>
            <person name="Suttiyut T."/>
            <person name="Ogas R."/>
            <person name="Tomko P."/>
            <person name="Gavelis G."/>
            <person name="Widhalm J.R."/>
            <person name="Wisecaver J.H."/>
        </authorList>
    </citation>
    <scope>NUCLEOTIDE SEQUENCE</scope>
    <source>
        <strain evidence="2">ECLA1</strain>
    </source>
</reference>
<sequence>MFCRPTDHHDTQATAERRKRPVNKWKEKKELYGIQVMLNQKELAKEKSVAARKSSTRKYLSPTLSIDQILRIYVTKRKEAGAARIESISRNKNAFCTLNLVFPRPKKDIYVLLVLLSITVKARLKT</sequence>
<accession>A0AAE1AUN2</accession>
<protein>
    <submittedName>
        <fullName evidence="2">Uncharacterized protein</fullName>
    </submittedName>
</protein>